<evidence type="ECO:0000313" key="7">
    <source>
        <dbReference type="Proteomes" id="UP000319809"/>
    </source>
</evidence>
<keyword evidence="7" id="KW-1185">Reference proteome</keyword>
<dbReference type="KEGG" id="spol:FH971_00910"/>
<dbReference type="Pfam" id="PF17954">
    <property type="entry name" value="Pirin_C_2"/>
    <property type="match status" value="1"/>
</dbReference>
<dbReference type="InterPro" id="IPR012093">
    <property type="entry name" value="Pirin"/>
</dbReference>
<dbReference type="PANTHER" id="PTHR43212:SF3">
    <property type="entry name" value="QUERCETIN 2,3-DIOXYGENASE"/>
    <property type="match status" value="1"/>
</dbReference>
<dbReference type="Pfam" id="PF02678">
    <property type="entry name" value="Pirin"/>
    <property type="match status" value="1"/>
</dbReference>
<dbReference type="SUPFAM" id="SSF51182">
    <property type="entry name" value="RmlC-like cupins"/>
    <property type="match status" value="1"/>
</dbReference>
<evidence type="ECO:0000259" key="5">
    <source>
        <dbReference type="Pfam" id="PF17954"/>
    </source>
</evidence>
<dbReference type="InterPro" id="IPR041602">
    <property type="entry name" value="Quercetinase_C"/>
</dbReference>
<keyword evidence="2" id="KW-0408">Iron</keyword>
<dbReference type="CDD" id="cd02910">
    <property type="entry name" value="cupin_Yhhw_N"/>
    <property type="match status" value="1"/>
</dbReference>
<evidence type="ECO:0000256" key="1">
    <source>
        <dbReference type="ARBA" id="ARBA00008416"/>
    </source>
</evidence>
<accession>A0A4Y5YAM9</accession>
<feature type="domain" description="Pirin N-terminal" evidence="4">
    <location>
        <begin position="9"/>
        <end position="119"/>
    </location>
</feature>
<dbReference type="GO" id="GO:0046872">
    <property type="term" value="F:metal ion binding"/>
    <property type="evidence" value="ECO:0007669"/>
    <property type="project" value="UniProtKB-KW"/>
</dbReference>
<feature type="binding site" evidence="2">
    <location>
        <position position="103"/>
    </location>
    <ligand>
        <name>Fe cation</name>
        <dbReference type="ChEBI" id="CHEBI:24875"/>
    </ligand>
</feature>
<dbReference type="AlphaFoldDB" id="A0A4Y5YAM9"/>
<dbReference type="RefSeq" id="WP_140233006.1">
    <property type="nucleotide sequence ID" value="NZ_CP041036.1"/>
</dbReference>
<proteinExistence type="inferred from homology"/>
<sequence>MITLRLASERGKANFGWLDSKHSFSFGSYYDPEQMGFSALRVINDDSVTPGAGFATHGHRDMEIISYVLEGSIAHKDSEGNVEVLPAGEFQLMSAGSGITHSEYNASATEPLKFLQIWIQPNTLGNTPGYQQKNFGQAAGLTTIATPTGENGTLQIKQNAILSQLILAPHSELIYTVAATRKVYVHQVAGELVVDTEILAAGDGVKITDAQTITLKNNQDDQSTALIFDLP</sequence>
<feature type="binding site" evidence="2">
    <location>
        <position position="57"/>
    </location>
    <ligand>
        <name>Fe cation</name>
        <dbReference type="ChEBI" id="CHEBI:24875"/>
    </ligand>
</feature>
<dbReference type="Gene3D" id="2.60.120.10">
    <property type="entry name" value="Jelly Rolls"/>
    <property type="match status" value="2"/>
</dbReference>
<evidence type="ECO:0000256" key="2">
    <source>
        <dbReference type="PIRSR" id="PIRSR006232-1"/>
    </source>
</evidence>
<organism evidence="6 7">
    <name type="scientific">Shewanella polaris</name>
    <dbReference type="NCBI Taxonomy" id="2588449"/>
    <lineage>
        <taxon>Bacteria</taxon>
        <taxon>Pseudomonadati</taxon>
        <taxon>Pseudomonadota</taxon>
        <taxon>Gammaproteobacteria</taxon>
        <taxon>Alteromonadales</taxon>
        <taxon>Shewanellaceae</taxon>
        <taxon>Shewanella</taxon>
    </lineage>
</organism>
<feature type="binding site" evidence="2">
    <location>
        <position position="59"/>
    </location>
    <ligand>
        <name>Fe cation</name>
        <dbReference type="ChEBI" id="CHEBI:24875"/>
    </ligand>
</feature>
<dbReference type="PANTHER" id="PTHR43212">
    <property type="entry name" value="QUERCETIN 2,3-DIOXYGENASE"/>
    <property type="match status" value="1"/>
</dbReference>
<evidence type="ECO:0000256" key="3">
    <source>
        <dbReference type="RuleBase" id="RU003457"/>
    </source>
</evidence>
<feature type="domain" description="Quercetin 2,3-dioxygenase C-terminal cupin" evidence="5">
    <location>
        <begin position="144"/>
        <end position="230"/>
    </location>
</feature>
<evidence type="ECO:0000313" key="6">
    <source>
        <dbReference type="EMBL" id="QDE29649.1"/>
    </source>
</evidence>
<dbReference type="InterPro" id="IPR014710">
    <property type="entry name" value="RmlC-like_jellyroll"/>
</dbReference>
<dbReference type="PIRSF" id="PIRSF006232">
    <property type="entry name" value="Pirin"/>
    <property type="match status" value="1"/>
</dbReference>
<evidence type="ECO:0000259" key="4">
    <source>
        <dbReference type="Pfam" id="PF02678"/>
    </source>
</evidence>
<protein>
    <submittedName>
        <fullName evidence="6">Pirin family protein</fullName>
    </submittedName>
</protein>
<comment type="cofactor">
    <cofactor evidence="2">
        <name>Fe cation</name>
        <dbReference type="ChEBI" id="CHEBI:24875"/>
    </cofactor>
    <text evidence="2">Binds 1 Fe cation per subunit.</text>
</comment>
<gene>
    <name evidence="6" type="ORF">FH971_00910</name>
</gene>
<dbReference type="InterPro" id="IPR003829">
    <property type="entry name" value="Pirin_N_dom"/>
</dbReference>
<name>A0A4Y5YAM9_9GAMM</name>
<comment type="similarity">
    <text evidence="1 3">Belongs to the pirin family.</text>
</comment>
<reference evidence="6 7" key="1">
    <citation type="submission" date="2019-06" db="EMBL/GenBank/DDBJ databases">
        <title>The genome of Shewanella sp. SM1901.</title>
        <authorList>
            <person name="Cha Q."/>
        </authorList>
    </citation>
    <scope>NUCLEOTIDE SEQUENCE [LARGE SCALE GENOMIC DNA]</scope>
    <source>
        <strain evidence="6 7">SM1901</strain>
    </source>
</reference>
<keyword evidence="2" id="KW-0479">Metal-binding</keyword>
<dbReference type="EMBL" id="CP041036">
    <property type="protein sequence ID" value="QDE29649.1"/>
    <property type="molecule type" value="Genomic_DNA"/>
</dbReference>
<feature type="binding site" evidence="2">
    <location>
        <position position="101"/>
    </location>
    <ligand>
        <name>Fe cation</name>
        <dbReference type="ChEBI" id="CHEBI:24875"/>
    </ligand>
</feature>
<dbReference type="Proteomes" id="UP000319809">
    <property type="component" value="Chromosome"/>
</dbReference>
<dbReference type="InterPro" id="IPR011051">
    <property type="entry name" value="RmlC_Cupin_sf"/>
</dbReference>